<evidence type="ECO:0000313" key="3">
    <source>
        <dbReference type="Proteomes" id="UP000516028"/>
    </source>
</evidence>
<organism evidence="2 3">
    <name type="scientific">Diaphorobacter aerolatus</name>
    <dbReference type="NCBI Taxonomy" id="1288495"/>
    <lineage>
        <taxon>Bacteria</taxon>
        <taxon>Pseudomonadati</taxon>
        <taxon>Pseudomonadota</taxon>
        <taxon>Betaproteobacteria</taxon>
        <taxon>Burkholderiales</taxon>
        <taxon>Comamonadaceae</taxon>
        <taxon>Diaphorobacter</taxon>
    </lineage>
</organism>
<evidence type="ECO:0000313" key="2">
    <source>
        <dbReference type="EMBL" id="QNP49580.1"/>
    </source>
</evidence>
<dbReference type="SUPFAM" id="SSF54593">
    <property type="entry name" value="Glyoxalase/Bleomycin resistance protein/Dihydroxybiphenyl dioxygenase"/>
    <property type="match status" value="1"/>
</dbReference>
<sequence length="48" mass="5482">MIDHTGVMVSDFAKSLAFYEQALEPLGYAMLKQLSAAQNRPHRYGRIR</sequence>
<gene>
    <name evidence="2" type="ORF">H9K75_06290</name>
</gene>
<keyword evidence="3" id="KW-1185">Reference proteome</keyword>
<dbReference type="EMBL" id="CP060783">
    <property type="protein sequence ID" value="QNP49580.1"/>
    <property type="molecule type" value="Genomic_DNA"/>
</dbReference>
<dbReference type="InterPro" id="IPR004360">
    <property type="entry name" value="Glyas_Fos-R_dOase_dom"/>
</dbReference>
<proteinExistence type="predicted"/>
<accession>A0A7H0GMR4</accession>
<dbReference type="Proteomes" id="UP000516028">
    <property type="component" value="Chromosome"/>
</dbReference>
<name>A0A7H0GMR4_9BURK</name>
<feature type="domain" description="Glyoxalase/fosfomycin resistance/dioxygenase" evidence="1">
    <location>
        <begin position="2"/>
        <end position="23"/>
    </location>
</feature>
<dbReference type="Gene3D" id="3.10.180.10">
    <property type="entry name" value="2,3-Dihydroxybiphenyl 1,2-Dioxygenase, domain 1"/>
    <property type="match status" value="1"/>
</dbReference>
<dbReference type="RefSeq" id="WP_187725121.1">
    <property type="nucleotide sequence ID" value="NZ_CP060783.1"/>
</dbReference>
<protein>
    <recommendedName>
        <fullName evidence="1">Glyoxalase/fosfomycin resistance/dioxygenase domain-containing protein</fullName>
    </recommendedName>
</protein>
<evidence type="ECO:0000259" key="1">
    <source>
        <dbReference type="Pfam" id="PF00903"/>
    </source>
</evidence>
<dbReference type="Pfam" id="PF00903">
    <property type="entry name" value="Glyoxalase"/>
    <property type="match status" value="1"/>
</dbReference>
<dbReference type="KEGG" id="daer:H9K75_06290"/>
<dbReference type="AlphaFoldDB" id="A0A7H0GMR4"/>
<dbReference type="InterPro" id="IPR029068">
    <property type="entry name" value="Glyas_Bleomycin-R_OHBP_Dase"/>
</dbReference>
<reference evidence="2 3" key="1">
    <citation type="submission" date="2020-08" db="EMBL/GenBank/DDBJ databases">
        <title>Genome sequence of Diaphorobacter aerolatus KACC 16536T.</title>
        <authorList>
            <person name="Hyun D.-W."/>
            <person name="Bae J.-W."/>
        </authorList>
    </citation>
    <scope>NUCLEOTIDE SEQUENCE [LARGE SCALE GENOMIC DNA]</scope>
    <source>
        <strain evidence="2 3">KACC 16536</strain>
    </source>
</reference>